<keyword evidence="3" id="KW-1185">Reference proteome</keyword>
<dbReference type="EMBL" id="QYRP01000002">
    <property type="protein sequence ID" value="RJS45264.1"/>
    <property type="molecule type" value="Genomic_DNA"/>
</dbReference>
<keyword evidence="2" id="KW-0238">DNA-binding</keyword>
<dbReference type="InterPro" id="IPR041657">
    <property type="entry name" value="HTH_17"/>
</dbReference>
<dbReference type="AlphaFoldDB" id="A0A3A5HB12"/>
<dbReference type="Proteomes" id="UP000276542">
    <property type="component" value="Unassembled WGS sequence"/>
</dbReference>
<organism evidence="2 3">
    <name type="scientific">Nocardioides cavernaquae</name>
    <dbReference type="NCBI Taxonomy" id="2321396"/>
    <lineage>
        <taxon>Bacteria</taxon>
        <taxon>Bacillati</taxon>
        <taxon>Actinomycetota</taxon>
        <taxon>Actinomycetes</taxon>
        <taxon>Propionibacteriales</taxon>
        <taxon>Nocardioidaceae</taxon>
        <taxon>Nocardioides</taxon>
    </lineage>
</organism>
<dbReference type="GO" id="GO:0003677">
    <property type="term" value="F:DNA binding"/>
    <property type="evidence" value="ECO:0007669"/>
    <property type="project" value="UniProtKB-KW"/>
</dbReference>
<evidence type="ECO:0000313" key="3">
    <source>
        <dbReference type="Proteomes" id="UP000276542"/>
    </source>
</evidence>
<evidence type="ECO:0000259" key="1">
    <source>
        <dbReference type="Pfam" id="PF12728"/>
    </source>
</evidence>
<feature type="domain" description="Helix-turn-helix" evidence="1">
    <location>
        <begin position="18"/>
        <end position="69"/>
    </location>
</feature>
<dbReference type="InterPro" id="IPR009061">
    <property type="entry name" value="DNA-bd_dom_put_sf"/>
</dbReference>
<comment type="caution">
    <text evidence="2">The sequence shown here is derived from an EMBL/GenBank/DDBJ whole genome shotgun (WGS) entry which is preliminary data.</text>
</comment>
<reference evidence="3" key="1">
    <citation type="submission" date="2018-09" db="EMBL/GenBank/DDBJ databases">
        <authorList>
            <person name="Zhu H."/>
        </authorList>
    </citation>
    <scope>NUCLEOTIDE SEQUENCE [LARGE SCALE GENOMIC DNA]</scope>
    <source>
        <strain evidence="3">K1W22B-1</strain>
    </source>
</reference>
<protein>
    <submittedName>
        <fullName evidence="2">DNA-binding protein</fullName>
    </submittedName>
</protein>
<dbReference type="RefSeq" id="WP_120059165.1">
    <property type="nucleotide sequence ID" value="NZ_QYRP01000002.1"/>
</dbReference>
<dbReference type="SUPFAM" id="SSF46955">
    <property type="entry name" value="Putative DNA-binding domain"/>
    <property type="match status" value="1"/>
</dbReference>
<sequence>MNSNTNDVPFHEQHDDELLTLEDVAQILKAPTNTVRWWRQEGTGPEFFKIGRRLYTTVGDLRTFIRSQRLASRPVLDRPKAV</sequence>
<dbReference type="Pfam" id="PF12728">
    <property type="entry name" value="HTH_17"/>
    <property type="match status" value="1"/>
</dbReference>
<dbReference type="OrthoDB" id="4330189at2"/>
<accession>A0A3A5HB12</accession>
<gene>
    <name evidence="2" type="ORF">D4739_02865</name>
</gene>
<name>A0A3A5HB12_9ACTN</name>
<evidence type="ECO:0000313" key="2">
    <source>
        <dbReference type="EMBL" id="RJS45264.1"/>
    </source>
</evidence>
<proteinExistence type="predicted"/>